<dbReference type="AlphaFoldDB" id="A0AAV7HNM1"/>
<proteinExistence type="inferred from homology"/>
<evidence type="ECO:0000256" key="3">
    <source>
        <dbReference type="ARBA" id="ARBA00012363"/>
    </source>
</evidence>
<keyword evidence="9" id="KW-1185">Reference proteome</keyword>
<dbReference type="EMBL" id="JAGFBR010000002">
    <property type="protein sequence ID" value="KAH0469705.1"/>
    <property type="molecule type" value="Genomic_DNA"/>
</dbReference>
<dbReference type="InterPro" id="IPR008210">
    <property type="entry name" value="PEP_carboxykinase_N"/>
</dbReference>
<evidence type="ECO:0000256" key="1">
    <source>
        <dbReference type="ARBA" id="ARBA00004742"/>
    </source>
</evidence>
<sequence length="504" mass="53639">MTMLLLRTLSRSSFASSRSRHPSYACFLLGRTFAVPAAVADEEAETVMFPREGSGVSYGLNWALAGRGVIVKDKAYYNLKMSELEKHGTGKIESMSGLILYMRGNTTGGTPDISKAQFGKLLKQVASHISSASSVFVQDGAISSSPTFDAKVRIISDSSSALLPLADVLWKTPTRAVSHDSSPLTVYIASSISGSYINIIQHFIAIACIPLGSEKVSFFCSGMVILGEEIIYGRAEIYQHISANCHSSKTVENIGLSPKPTTAFAAVDIERSSLILCGNAFADVNIIKDALSALAAPIISARGGLPLLARILVSGNSVILLFAPEDTIKSSSDLHGTLLSMDVGVVLSSHGVMPFFQTKDRTVPNVLKMPAAIIFASADSTGALPSISKLSPGQAAYHFLAGYQDGKFTPAYIKGPSPLEPLALANALHSQLKDSEIPTFLINVNDGGKHINGKELLKLVQSSLSADLPKSQLGANDAKVGELKGKYKSFLSGRFEELPEEFSF</sequence>
<dbReference type="Pfam" id="PF01293">
    <property type="entry name" value="PEPCK_ATP"/>
    <property type="match status" value="1"/>
</dbReference>
<keyword evidence="5" id="KW-0067">ATP-binding</keyword>
<accession>A0AAV7HNM1</accession>
<evidence type="ECO:0000313" key="9">
    <source>
        <dbReference type="Proteomes" id="UP000775213"/>
    </source>
</evidence>
<dbReference type="GO" id="GO:0004612">
    <property type="term" value="F:phosphoenolpyruvate carboxykinase (ATP) activity"/>
    <property type="evidence" value="ECO:0007669"/>
    <property type="project" value="UniProtKB-EC"/>
</dbReference>
<name>A0AAV7HNM1_DENCH</name>
<dbReference type="GO" id="GO:0006094">
    <property type="term" value="P:gluconeogenesis"/>
    <property type="evidence" value="ECO:0007669"/>
    <property type="project" value="InterPro"/>
</dbReference>
<dbReference type="GO" id="GO:0005524">
    <property type="term" value="F:ATP binding"/>
    <property type="evidence" value="ECO:0007669"/>
    <property type="project" value="UniProtKB-KW"/>
</dbReference>
<dbReference type="Proteomes" id="UP000775213">
    <property type="component" value="Unassembled WGS sequence"/>
</dbReference>
<evidence type="ECO:0000256" key="5">
    <source>
        <dbReference type="ARBA" id="ARBA00022840"/>
    </source>
</evidence>
<evidence type="ECO:0000256" key="6">
    <source>
        <dbReference type="ARBA" id="ARBA00023239"/>
    </source>
</evidence>
<keyword evidence="6" id="KW-0456">Lyase</keyword>
<dbReference type="SUPFAM" id="SSF53795">
    <property type="entry name" value="PEP carboxykinase-like"/>
    <property type="match status" value="1"/>
</dbReference>
<comment type="catalytic activity">
    <reaction evidence="7">
        <text>oxaloacetate + ATP = phosphoenolpyruvate + ADP + CO2</text>
        <dbReference type="Rhea" id="RHEA:18617"/>
        <dbReference type="ChEBI" id="CHEBI:16452"/>
        <dbReference type="ChEBI" id="CHEBI:16526"/>
        <dbReference type="ChEBI" id="CHEBI:30616"/>
        <dbReference type="ChEBI" id="CHEBI:58702"/>
        <dbReference type="ChEBI" id="CHEBI:456216"/>
        <dbReference type="EC" id="4.1.1.49"/>
    </reaction>
</comment>
<organism evidence="8 9">
    <name type="scientific">Dendrobium chrysotoxum</name>
    <name type="common">Orchid</name>
    <dbReference type="NCBI Taxonomy" id="161865"/>
    <lineage>
        <taxon>Eukaryota</taxon>
        <taxon>Viridiplantae</taxon>
        <taxon>Streptophyta</taxon>
        <taxon>Embryophyta</taxon>
        <taxon>Tracheophyta</taxon>
        <taxon>Spermatophyta</taxon>
        <taxon>Magnoliopsida</taxon>
        <taxon>Liliopsida</taxon>
        <taxon>Asparagales</taxon>
        <taxon>Orchidaceae</taxon>
        <taxon>Epidendroideae</taxon>
        <taxon>Malaxideae</taxon>
        <taxon>Dendrobiinae</taxon>
        <taxon>Dendrobium</taxon>
    </lineage>
</organism>
<protein>
    <recommendedName>
        <fullName evidence="3">phosphoenolpyruvate carboxykinase (ATP)</fullName>
        <ecNumber evidence="3">4.1.1.49</ecNumber>
    </recommendedName>
</protein>
<dbReference type="GO" id="GO:0005829">
    <property type="term" value="C:cytosol"/>
    <property type="evidence" value="ECO:0007669"/>
    <property type="project" value="TreeGrafter"/>
</dbReference>
<dbReference type="Gene3D" id="3.40.449.10">
    <property type="entry name" value="Phosphoenolpyruvate Carboxykinase, domain 1"/>
    <property type="match status" value="1"/>
</dbReference>
<comment type="pathway">
    <text evidence="1">Carbohydrate biosynthesis; gluconeogenesis.</text>
</comment>
<evidence type="ECO:0000313" key="8">
    <source>
        <dbReference type="EMBL" id="KAH0469705.1"/>
    </source>
</evidence>
<dbReference type="InterPro" id="IPR001272">
    <property type="entry name" value="PEP_carboxykinase_ATP"/>
</dbReference>
<evidence type="ECO:0000256" key="7">
    <source>
        <dbReference type="ARBA" id="ARBA00047371"/>
    </source>
</evidence>
<keyword evidence="4" id="KW-0547">Nucleotide-binding</keyword>
<dbReference type="InterPro" id="IPR013035">
    <property type="entry name" value="PEP_carboxykinase_C"/>
</dbReference>
<dbReference type="PANTHER" id="PTHR30031">
    <property type="entry name" value="PHOSPHOENOLPYRUVATE CARBOXYKINASE ATP"/>
    <property type="match status" value="1"/>
</dbReference>
<dbReference type="PANTHER" id="PTHR30031:SF2">
    <property type="entry name" value="PHOSPHOENOLPYRUVATE CARBOXYKINASE (ATP)"/>
    <property type="match status" value="1"/>
</dbReference>
<reference evidence="8 9" key="1">
    <citation type="journal article" date="2021" name="Hortic Res">
        <title>Chromosome-scale assembly of the Dendrobium chrysotoxum genome enhances the understanding of orchid evolution.</title>
        <authorList>
            <person name="Zhang Y."/>
            <person name="Zhang G.Q."/>
            <person name="Zhang D."/>
            <person name="Liu X.D."/>
            <person name="Xu X.Y."/>
            <person name="Sun W.H."/>
            <person name="Yu X."/>
            <person name="Zhu X."/>
            <person name="Wang Z.W."/>
            <person name="Zhao X."/>
            <person name="Zhong W.Y."/>
            <person name="Chen H."/>
            <person name="Yin W.L."/>
            <person name="Huang T."/>
            <person name="Niu S.C."/>
            <person name="Liu Z.J."/>
        </authorList>
    </citation>
    <scope>NUCLEOTIDE SEQUENCE [LARGE SCALE GENOMIC DNA]</scope>
    <source>
        <strain evidence="8">Lindl</strain>
    </source>
</reference>
<comment type="similarity">
    <text evidence="2">Belongs to the phosphoenolpyruvate carboxykinase (ATP) family.</text>
</comment>
<evidence type="ECO:0000256" key="4">
    <source>
        <dbReference type="ARBA" id="ARBA00022741"/>
    </source>
</evidence>
<evidence type="ECO:0000256" key="2">
    <source>
        <dbReference type="ARBA" id="ARBA00006052"/>
    </source>
</evidence>
<comment type="caution">
    <text evidence="8">The sequence shown here is derived from an EMBL/GenBank/DDBJ whole genome shotgun (WGS) entry which is preliminary data.</text>
</comment>
<dbReference type="SUPFAM" id="SSF68923">
    <property type="entry name" value="PEP carboxykinase N-terminal domain"/>
    <property type="match status" value="1"/>
</dbReference>
<dbReference type="Gene3D" id="3.90.228.20">
    <property type="match status" value="1"/>
</dbReference>
<gene>
    <name evidence="8" type="ORF">IEQ34_001263</name>
</gene>
<dbReference type="EC" id="4.1.1.49" evidence="3"/>